<keyword evidence="2" id="KW-1185">Reference proteome</keyword>
<accession>A0AAE1N1J2</accession>
<dbReference type="EMBL" id="JAWXYG010000002">
    <property type="protein sequence ID" value="KAK4281005.1"/>
    <property type="molecule type" value="Genomic_DNA"/>
</dbReference>
<proteinExistence type="predicted"/>
<protein>
    <submittedName>
        <fullName evidence="1">Uncharacterized protein</fullName>
    </submittedName>
</protein>
<evidence type="ECO:0000313" key="1">
    <source>
        <dbReference type="EMBL" id="KAK4281005.1"/>
    </source>
</evidence>
<evidence type="ECO:0000313" key="2">
    <source>
        <dbReference type="Proteomes" id="UP001293593"/>
    </source>
</evidence>
<gene>
    <name evidence="1" type="ORF">QN277_012554</name>
</gene>
<sequence>MPTQTTNMHEGLSGNIINMSCSRAEFITCFIFVCDLINPQQNKVDLQGIYPSFGQCLLSNENVQIMGYESVLSTPLSSPTPLNSLSTYVSSSVEEQRDTHCSDFFKLEIPKSLDISEYL</sequence>
<reference evidence="1" key="1">
    <citation type="submission" date="2023-10" db="EMBL/GenBank/DDBJ databases">
        <title>Chromosome-level genome of the transformable northern wattle, Acacia crassicarpa.</title>
        <authorList>
            <person name="Massaro I."/>
            <person name="Sinha N.R."/>
            <person name="Poethig S."/>
            <person name="Leichty A.R."/>
        </authorList>
    </citation>
    <scope>NUCLEOTIDE SEQUENCE</scope>
    <source>
        <strain evidence="1">Acra3RX</strain>
        <tissue evidence="1">Leaf</tissue>
    </source>
</reference>
<dbReference type="Proteomes" id="UP001293593">
    <property type="component" value="Unassembled WGS sequence"/>
</dbReference>
<organism evidence="1 2">
    <name type="scientific">Acacia crassicarpa</name>
    <name type="common">northern wattle</name>
    <dbReference type="NCBI Taxonomy" id="499986"/>
    <lineage>
        <taxon>Eukaryota</taxon>
        <taxon>Viridiplantae</taxon>
        <taxon>Streptophyta</taxon>
        <taxon>Embryophyta</taxon>
        <taxon>Tracheophyta</taxon>
        <taxon>Spermatophyta</taxon>
        <taxon>Magnoliopsida</taxon>
        <taxon>eudicotyledons</taxon>
        <taxon>Gunneridae</taxon>
        <taxon>Pentapetalae</taxon>
        <taxon>rosids</taxon>
        <taxon>fabids</taxon>
        <taxon>Fabales</taxon>
        <taxon>Fabaceae</taxon>
        <taxon>Caesalpinioideae</taxon>
        <taxon>mimosoid clade</taxon>
        <taxon>Acacieae</taxon>
        <taxon>Acacia</taxon>
    </lineage>
</organism>
<comment type="caution">
    <text evidence="1">The sequence shown here is derived from an EMBL/GenBank/DDBJ whole genome shotgun (WGS) entry which is preliminary data.</text>
</comment>
<dbReference type="AlphaFoldDB" id="A0AAE1N1J2"/>
<name>A0AAE1N1J2_9FABA</name>